<keyword evidence="2" id="KW-1185">Reference proteome</keyword>
<dbReference type="EMBL" id="BAFH01000004">
    <property type="protein sequence ID" value="GAB64120.1"/>
    <property type="molecule type" value="Genomic_DNA"/>
</dbReference>
<reference evidence="1 2" key="1">
    <citation type="journal article" date="2012" name="FEBS Lett.">
        <title>Anammox organism KSU-1 expresses a NirK-type copper-containing nitrite reductase instead of a NirS-type with cytochrome cd1.</title>
        <authorList>
            <person name="Hira D."/>
            <person name="Toh H."/>
            <person name="Migita C.T."/>
            <person name="Okubo H."/>
            <person name="Nishiyama T."/>
            <person name="Hattori M."/>
            <person name="Furukawa K."/>
            <person name="Fujii T."/>
        </authorList>
    </citation>
    <scope>NUCLEOTIDE SEQUENCE [LARGE SCALE GENOMIC DNA]</scope>
</reference>
<protein>
    <recommendedName>
        <fullName evidence="3">Transposase</fullName>
    </recommendedName>
</protein>
<name>I3IQX5_9BACT</name>
<evidence type="ECO:0000313" key="1">
    <source>
        <dbReference type="EMBL" id="GAB64120.1"/>
    </source>
</evidence>
<organism evidence="1 2">
    <name type="scientific">Candidatus Jettenia caeni</name>
    <dbReference type="NCBI Taxonomy" id="247490"/>
    <lineage>
        <taxon>Bacteria</taxon>
        <taxon>Pseudomonadati</taxon>
        <taxon>Planctomycetota</taxon>
        <taxon>Candidatus Brocadiia</taxon>
        <taxon>Candidatus Brocadiales</taxon>
        <taxon>Candidatus Brocadiaceae</taxon>
        <taxon>Candidatus Jettenia</taxon>
    </lineage>
</organism>
<dbReference type="AlphaFoldDB" id="I3IQX5"/>
<dbReference type="Proteomes" id="UP000002985">
    <property type="component" value="Unassembled WGS sequence"/>
</dbReference>
<proteinExistence type="predicted"/>
<accession>I3IQX5</accession>
<comment type="caution">
    <text evidence="1">The sequence shown here is derived from an EMBL/GenBank/DDBJ whole genome shotgun (WGS) entry which is preliminary data.</text>
</comment>
<sequence>MKDGKTHWYWSVAENRRTNGRRVFQRQVHHLGELNDNQRAEWVRTIEAVSGEESKIKQLALFPDDQEELPVMACETIRVRLDKIALRHPRQWDTCWLGLYVWNMLELNTFWRERLPSSRKGTSWLNMLKALICYRLIDPGSEFRFHREWYVRSAMRICWGRITHWHKRVSHIVVWICC</sequence>
<evidence type="ECO:0000313" key="2">
    <source>
        <dbReference type="Proteomes" id="UP000002985"/>
    </source>
</evidence>
<gene>
    <name evidence="1" type="ORF">KSU1_D0811</name>
</gene>
<evidence type="ECO:0008006" key="3">
    <source>
        <dbReference type="Google" id="ProtNLM"/>
    </source>
</evidence>